<dbReference type="PANTHER" id="PTHR21661">
    <property type="entry name" value="EPOXIDE HYDROLASE 1-RELATED"/>
    <property type="match status" value="1"/>
</dbReference>
<evidence type="ECO:0000259" key="5">
    <source>
        <dbReference type="Pfam" id="PF06441"/>
    </source>
</evidence>
<organism evidence="6 7">
    <name type="scientific">Nocardiopsis metallicus</name>
    <dbReference type="NCBI Taxonomy" id="179819"/>
    <lineage>
        <taxon>Bacteria</taxon>
        <taxon>Bacillati</taxon>
        <taxon>Actinomycetota</taxon>
        <taxon>Actinomycetes</taxon>
        <taxon>Streptosporangiales</taxon>
        <taxon>Nocardiopsidaceae</taxon>
        <taxon>Nocardiopsis</taxon>
    </lineage>
</organism>
<dbReference type="SUPFAM" id="SSF53474">
    <property type="entry name" value="alpha/beta-Hydrolases"/>
    <property type="match status" value="1"/>
</dbReference>
<evidence type="ECO:0000256" key="4">
    <source>
        <dbReference type="SAM" id="MobiDB-lite"/>
    </source>
</evidence>
<evidence type="ECO:0000313" key="6">
    <source>
        <dbReference type="EMBL" id="MBB5492111.1"/>
    </source>
</evidence>
<dbReference type="Gene3D" id="3.40.50.1820">
    <property type="entry name" value="alpha/beta hydrolase"/>
    <property type="match status" value="1"/>
</dbReference>
<protein>
    <recommendedName>
        <fullName evidence="5">Epoxide hydrolase N-terminal domain-containing protein</fullName>
    </recommendedName>
</protein>
<comment type="caution">
    <text evidence="6">The sequence shown here is derived from an EMBL/GenBank/DDBJ whole genome shotgun (WGS) entry which is preliminary data.</text>
</comment>
<dbReference type="PANTHER" id="PTHR21661:SF35">
    <property type="entry name" value="EPOXIDE HYDROLASE"/>
    <property type="match status" value="1"/>
</dbReference>
<dbReference type="Pfam" id="PF06441">
    <property type="entry name" value="EHN"/>
    <property type="match status" value="1"/>
</dbReference>
<feature type="compositionally biased region" description="Polar residues" evidence="4">
    <location>
        <begin position="1"/>
        <end position="18"/>
    </location>
</feature>
<dbReference type="EMBL" id="JACHDO010000001">
    <property type="protein sequence ID" value="MBB5492111.1"/>
    <property type="molecule type" value="Genomic_DNA"/>
</dbReference>
<accession>A0A840WGH3</accession>
<keyword evidence="7" id="KW-1185">Reference proteome</keyword>
<dbReference type="GO" id="GO:0004301">
    <property type="term" value="F:epoxide hydrolase activity"/>
    <property type="evidence" value="ECO:0007669"/>
    <property type="project" value="TreeGrafter"/>
</dbReference>
<evidence type="ECO:0000313" key="7">
    <source>
        <dbReference type="Proteomes" id="UP000579647"/>
    </source>
</evidence>
<keyword evidence="2" id="KW-0058">Aromatic hydrocarbons catabolism</keyword>
<name>A0A840WGH3_9ACTN</name>
<sequence>MTNTPQTNAQQAVPQQHGGSIRSFRVDVPEEQLVDLRARLENTRWPEELPGVGWSRGVPVGYLRELAEYWRTSYDWRAHEAELNAYPQFTTEVDGQKVHFLHVRSPEPGHVPWSGVTPGSGI</sequence>
<evidence type="ECO:0000256" key="2">
    <source>
        <dbReference type="ARBA" id="ARBA00022797"/>
    </source>
</evidence>
<dbReference type="InterPro" id="IPR029058">
    <property type="entry name" value="AB_hydrolase_fold"/>
</dbReference>
<dbReference type="InterPro" id="IPR010497">
    <property type="entry name" value="Epoxide_hydro_N"/>
</dbReference>
<feature type="domain" description="Epoxide hydrolase N-terminal" evidence="5">
    <location>
        <begin position="21"/>
        <end position="112"/>
    </location>
</feature>
<evidence type="ECO:0000256" key="3">
    <source>
        <dbReference type="ARBA" id="ARBA00022801"/>
    </source>
</evidence>
<dbReference type="AlphaFoldDB" id="A0A840WGH3"/>
<dbReference type="GO" id="GO:0097176">
    <property type="term" value="P:epoxide metabolic process"/>
    <property type="evidence" value="ECO:0007669"/>
    <property type="project" value="TreeGrafter"/>
</dbReference>
<dbReference type="Proteomes" id="UP000579647">
    <property type="component" value="Unassembled WGS sequence"/>
</dbReference>
<evidence type="ECO:0000256" key="1">
    <source>
        <dbReference type="ARBA" id="ARBA00010088"/>
    </source>
</evidence>
<proteinExistence type="inferred from homology"/>
<comment type="similarity">
    <text evidence="1">Belongs to the peptidase S33 family.</text>
</comment>
<reference evidence="6 7" key="1">
    <citation type="submission" date="2020-08" db="EMBL/GenBank/DDBJ databases">
        <title>Sequencing the genomes of 1000 actinobacteria strains.</title>
        <authorList>
            <person name="Klenk H.-P."/>
        </authorList>
    </citation>
    <scope>NUCLEOTIDE SEQUENCE [LARGE SCALE GENOMIC DNA]</scope>
    <source>
        <strain evidence="6 7">DSM 44598</strain>
    </source>
</reference>
<keyword evidence="3" id="KW-0378">Hydrolase</keyword>
<gene>
    <name evidence="6" type="ORF">HNR07_003248</name>
</gene>
<feature type="region of interest" description="Disordered" evidence="4">
    <location>
        <begin position="1"/>
        <end position="25"/>
    </location>
</feature>